<dbReference type="InterPro" id="IPR000836">
    <property type="entry name" value="PRTase_dom"/>
</dbReference>
<dbReference type="PANTHER" id="PTHR47505">
    <property type="entry name" value="DNA UTILIZATION PROTEIN YHGH"/>
    <property type="match status" value="1"/>
</dbReference>
<protein>
    <submittedName>
        <fullName evidence="3">Competence protein ComFC</fullName>
    </submittedName>
</protein>
<evidence type="ECO:0000313" key="3">
    <source>
        <dbReference type="EMBL" id="SDK03808.1"/>
    </source>
</evidence>
<dbReference type="Gene3D" id="3.40.50.2020">
    <property type="match status" value="1"/>
</dbReference>
<evidence type="ECO:0000256" key="1">
    <source>
        <dbReference type="ARBA" id="ARBA00008007"/>
    </source>
</evidence>
<dbReference type="STRING" id="407036.SAMN05216243_1703"/>
<evidence type="ECO:0000313" key="4">
    <source>
        <dbReference type="Proteomes" id="UP000198694"/>
    </source>
</evidence>
<name>A0A1G8YM17_9BACI</name>
<evidence type="ECO:0000259" key="2">
    <source>
        <dbReference type="Pfam" id="PF00156"/>
    </source>
</evidence>
<dbReference type="SUPFAM" id="SSF53271">
    <property type="entry name" value="PRTase-like"/>
    <property type="match status" value="1"/>
</dbReference>
<feature type="domain" description="Phosphoribosyltransferase" evidence="2">
    <location>
        <begin position="139"/>
        <end position="226"/>
    </location>
</feature>
<proteinExistence type="inferred from homology"/>
<gene>
    <name evidence="3" type="ORF">SAMN05216243_1703</name>
</gene>
<dbReference type="OrthoDB" id="9779910at2"/>
<dbReference type="InterPro" id="IPR029057">
    <property type="entry name" value="PRTase-like"/>
</dbReference>
<dbReference type="EMBL" id="FNFL01000002">
    <property type="protein sequence ID" value="SDK03808.1"/>
    <property type="molecule type" value="Genomic_DNA"/>
</dbReference>
<dbReference type="PANTHER" id="PTHR47505:SF1">
    <property type="entry name" value="DNA UTILIZATION PROTEIN YHGH"/>
    <property type="match status" value="1"/>
</dbReference>
<sequence length="229" mass="26736">MHCLWCDEEILPVVDWNTFLIPEPAVNLCSPCKAELDKLEGSLCMMCGRRTSFKVCPDCQHWESQPQWRGSLQKNHSVYVYNQRMQDMLAKWKYRGDYKLREAFQPDYYQRFHEVFSKTLRKQSILVPIPLSPARLYERGFNQAEALAELLETPIENALSRQYGEKQSKKSRKERLASKNPFAIKQSVFDKPAILIDDIYTTGTTLRHAARTLKEHRCPQVFAFTLARG</sequence>
<dbReference type="InterPro" id="IPR051910">
    <property type="entry name" value="ComF/GntX_DNA_util-trans"/>
</dbReference>
<dbReference type="AlphaFoldDB" id="A0A1G8YM17"/>
<dbReference type="Proteomes" id="UP000198694">
    <property type="component" value="Unassembled WGS sequence"/>
</dbReference>
<comment type="similarity">
    <text evidence="1">Belongs to the ComF/GntX family.</text>
</comment>
<keyword evidence="4" id="KW-1185">Reference proteome</keyword>
<accession>A0A1G8YM17</accession>
<dbReference type="RefSeq" id="WP_093213010.1">
    <property type="nucleotide sequence ID" value="NZ_FNFL01000002.1"/>
</dbReference>
<dbReference type="Pfam" id="PF00156">
    <property type="entry name" value="Pribosyltran"/>
    <property type="match status" value="1"/>
</dbReference>
<organism evidence="3 4">
    <name type="scientific">Sediminibacillus albus</name>
    <dbReference type="NCBI Taxonomy" id="407036"/>
    <lineage>
        <taxon>Bacteria</taxon>
        <taxon>Bacillati</taxon>
        <taxon>Bacillota</taxon>
        <taxon>Bacilli</taxon>
        <taxon>Bacillales</taxon>
        <taxon>Bacillaceae</taxon>
        <taxon>Sediminibacillus</taxon>
    </lineage>
</organism>
<dbReference type="CDD" id="cd06223">
    <property type="entry name" value="PRTases_typeI"/>
    <property type="match status" value="1"/>
</dbReference>
<reference evidence="3 4" key="1">
    <citation type="submission" date="2016-10" db="EMBL/GenBank/DDBJ databases">
        <authorList>
            <person name="de Groot N.N."/>
        </authorList>
    </citation>
    <scope>NUCLEOTIDE SEQUENCE [LARGE SCALE GENOMIC DNA]</scope>
    <source>
        <strain evidence="3 4">CGMCC 1.6502</strain>
    </source>
</reference>